<sequence length="207" mass="22969">MQLTQAITQRRSINYFDPERKIDEKTVTDILNLAALAPSSMNLQPWKVITVLSDEKKAVLRSVSYGQPKVTEASAVFILLADKTYAEKNINTVLESMIELGYMDKESAAEKAKTVPNSQGAPDSFLREKNAVLNTALFGMNLMYACAVYGIETHPMGGFEPEKLRKEFDIADNLVPVMLVAAGYLKPGTKLLPRVKRLSSADFNHIL</sequence>
<dbReference type="GO" id="GO:0016491">
    <property type="term" value="F:oxidoreductase activity"/>
    <property type="evidence" value="ECO:0007669"/>
    <property type="project" value="UniProtKB-KW"/>
</dbReference>
<evidence type="ECO:0000313" key="8">
    <source>
        <dbReference type="Proteomes" id="UP000002012"/>
    </source>
</evidence>
<dbReference type="FunCoup" id="D4H3N5">
    <property type="interactions" value="91"/>
</dbReference>
<keyword evidence="8" id="KW-1185">Reference proteome</keyword>
<dbReference type="OrthoDB" id="9812105at2"/>
<dbReference type="InParanoid" id="D4H3N5"/>
<dbReference type="InterPro" id="IPR000415">
    <property type="entry name" value="Nitroreductase-like"/>
</dbReference>
<proteinExistence type="inferred from homology"/>
<protein>
    <submittedName>
        <fullName evidence="7">Nitroreductase</fullName>
    </submittedName>
</protein>
<dbReference type="KEGG" id="dap:Dacet_2375"/>
<keyword evidence="4" id="KW-0288">FMN</keyword>
<dbReference type="InterPro" id="IPR029479">
    <property type="entry name" value="Nitroreductase"/>
</dbReference>
<dbReference type="AlphaFoldDB" id="D4H3N5"/>
<dbReference type="EMBL" id="CP001968">
    <property type="protein sequence ID" value="ADD69137.1"/>
    <property type="molecule type" value="Genomic_DNA"/>
</dbReference>
<evidence type="ECO:0000256" key="4">
    <source>
        <dbReference type="ARBA" id="ARBA00022643"/>
    </source>
</evidence>
<evidence type="ECO:0000256" key="2">
    <source>
        <dbReference type="ARBA" id="ARBA00007118"/>
    </source>
</evidence>
<organism evidence="7 8">
    <name type="scientific">Denitrovibrio acetiphilus (strain DSM 12809 / NBRC 114555 / N2460)</name>
    <dbReference type="NCBI Taxonomy" id="522772"/>
    <lineage>
        <taxon>Bacteria</taxon>
        <taxon>Pseudomonadati</taxon>
        <taxon>Deferribacterota</taxon>
        <taxon>Deferribacteres</taxon>
        <taxon>Deferribacterales</taxon>
        <taxon>Geovibrionaceae</taxon>
        <taxon>Denitrovibrio</taxon>
    </lineage>
</organism>
<dbReference type="CDD" id="cd02137">
    <property type="entry name" value="MhqN-like"/>
    <property type="match status" value="1"/>
</dbReference>
<name>D4H3N5_DENA2</name>
<gene>
    <name evidence="7" type="ordered locus">Dacet_2375</name>
</gene>
<dbReference type="Gene3D" id="3.40.109.10">
    <property type="entry name" value="NADH Oxidase"/>
    <property type="match status" value="1"/>
</dbReference>
<evidence type="ECO:0000256" key="3">
    <source>
        <dbReference type="ARBA" id="ARBA00022630"/>
    </source>
</evidence>
<evidence type="ECO:0000259" key="6">
    <source>
        <dbReference type="Pfam" id="PF00881"/>
    </source>
</evidence>
<comment type="cofactor">
    <cofactor evidence="1">
        <name>FMN</name>
        <dbReference type="ChEBI" id="CHEBI:58210"/>
    </cofactor>
</comment>
<dbReference type="Proteomes" id="UP000002012">
    <property type="component" value="Chromosome"/>
</dbReference>
<dbReference type="PANTHER" id="PTHR43673:SF2">
    <property type="entry name" value="NITROREDUCTASE"/>
    <property type="match status" value="1"/>
</dbReference>
<accession>D4H3N5</accession>
<dbReference type="Pfam" id="PF00881">
    <property type="entry name" value="Nitroreductase"/>
    <property type="match status" value="1"/>
</dbReference>
<dbReference type="STRING" id="522772.Dacet_2375"/>
<feature type="domain" description="Nitroreductase" evidence="6">
    <location>
        <begin position="7"/>
        <end position="184"/>
    </location>
</feature>
<keyword evidence="3" id="KW-0285">Flavoprotein</keyword>
<comment type="similarity">
    <text evidence="2">Belongs to the nitroreductase family.</text>
</comment>
<dbReference type="HOGENOM" id="CLU_070764_4_5_0"/>
<dbReference type="eggNOG" id="COG0778">
    <property type="taxonomic scope" value="Bacteria"/>
</dbReference>
<evidence type="ECO:0000313" key="7">
    <source>
        <dbReference type="EMBL" id="ADD69137.1"/>
    </source>
</evidence>
<dbReference type="PANTHER" id="PTHR43673">
    <property type="entry name" value="NAD(P)H NITROREDUCTASE YDGI-RELATED"/>
    <property type="match status" value="1"/>
</dbReference>
<evidence type="ECO:0000256" key="1">
    <source>
        <dbReference type="ARBA" id="ARBA00001917"/>
    </source>
</evidence>
<dbReference type="RefSeq" id="WP_013011639.1">
    <property type="nucleotide sequence ID" value="NC_013943.1"/>
</dbReference>
<keyword evidence="5" id="KW-0560">Oxidoreductase</keyword>
<reference evidence="7 8" key="1">
    <citation type="journal article" date="2010" name="Stand. Genomic Sci.">
        <title>Complete genome sequence of Denitrovibrio acetiphilus type strain (N2460).</title>
        <authorList>
            <person name="Kiss H."/>
            <person name="Lang E."/>
            <person name="Lapidus A."/>
            <person name="Copeland A."/>
            <person name="Nolan M."/>
            <person name="Glavina Del Rio T."/>
            <person name="Chen F."/>
            <person name="Lucas S."/>
            <person name="Tice H."/>
            <person name="Cheng J.F."/>
            <person name="Han C."/>
            <person name="Goodwin L."/>
            <person name="Pitluck S."/>
            <person name="Liolios K."/>
            <person name="Pati A."/>
            <person name="Ivanova N."/>
            <person name="Mavromatis K."/>
            <person name="Chen A."/>
            <person name="Palaniappan K."/>
            <person name="Land M."/>
            <person name="Hauser L."/>
            <person name="Chang Y.J."/>
            <person name="Jeffries C.D."/>
            <person name="Detter J.C."/>
            <person name="Brettin T."/>
            <person name="Spring S."/>
            <person name="Rohde M."/>
            <person name="Goker M."/>
            <person name="Woyke T."/>
            <person name="Bristow J."/>
            <person name="Eisen J.A."/>
            <person name="Markowitz V."/>
            <person name="Hugenholtz P."/>
            <person name="Kyrpides N.C."/>
            <person name="Klenk H.P."/>
        </authorList>
    </citation>
    <scope>NUCLEOTIDE SEQUENCE [LARGE SCALE GENOMIC DNA]</scope>
    <source>
        <strain evidence="8">DSM 12809 / NBRC 114555 / N2460</strain>
    </source>
</reference>
<dbReference type="SUPFAM" id="SSF55469">
    <property type="entry name" value="FMN-dependent nitroreductase-like"/>
    <property type="match status" value="1"/>
</dbReference>
<dbReference type="PaxDb" id="522772-Dacet_2375"/>
<evidence type="ECO:0000256" key="5">
    <source>
        <dbReference type="ARBA" id="ARBA00023002"/>
    </source>
</evidence>